<sequence length="134" mass="14292">MLAMPSTRALSPHVDALLARSRAHAAERDWPRAWSALELAHVLSQPSARLHTKVHVRMLVLGARVRDLREIAGQIVRVAGAGLGSALGRFPAGNSGRARVSITAPMPVPAEAQRIFASLGIDIEGVTIAGRARR</sequence>
<keyword evidence="2" id="KW-1185">Reference proteome</keyword>
<proteinExistence type="predicted"/>
<dbReference type="InterPro" id="IPR022172">
    <property type="entry name" value="DUF3703"/>
</dbReference>
<dbReference type="KEGG" id="samy:DB32_000208"/>
<name>A0A0F6SD96_9BACT</name>
<evidence type="ECO:0008006" key="3">
    <source>
        <dbReference type="Google" id="ProtNLM"/>
    </source>
</evidence>
<reference evidence="1 2" key="1">
    <citation type="submission" date="2015-03" db="EMBL/GenBank/DDBJ databases">
        <title>Genome assembly of Sandaracinus amylolyticus DSM 53668.</title>
        <authorList>
            <person name="Sharma G."/>
            <person name="Subramanian S."/>
        </authorList>
    </citation>
    <scope>NUCLEOTIDE SEQUENCE [LARGE SCALE GENOMIC DNA]</scope>
    <source>
        <strain evidence="1 2">DSM 53668</strain>
    </source>
</reference>
<evidence type="ECO:0000313" key="1">
    <source>
        <dbReference type="EMBL" id="AKF03059.1"/>
    </source>
</evidence>
<dbReference type="Pfam" id="PF12487">
    <property type="entry name" value="DUF3703"/>
    <property type="match status" value="1"/>
</dbReference>
<organism evidence="1 2">
    <name type="scientific">Sandaracinus amylolyticus</name>
    <dbReference type="NCBI Taxonomy" id="927083"/>
    <lineage>
        <taxon>Bacteria</taxon>
        <taxon>Pseudomonadati</taxon>
        <taxon>Myxococcota</taxon>
        <taxon>Polyangia</taxon>
        <taxon>Polyangiales</taxon>
        <taxon>Sandaracinaceae</taxon>
        <taxon>Sandaracinus</taxon>
    </lineage>
</organism>
<gene>
    <name evidence="1" type="ORF">DB32_000208</name>
</gene>
<dbReference type="Proteomes" id="UP000034883">
    <property type="component" value="Chromosome"/>
</dbReference>
<evidence type="ECO:0000313" key="2">
    <source>
        <dbReference type="Proteomes" id="UP000034883"/>
    </source>
</evidence>
<protein>
    <recommendedName>
        <fullName evidence="3">DUF3703 domain-containing protein</fullName>
    </recommendedName>
</protein>
<dbReference type="AlphaFoldDB" id="A0A0F6SD96"/>
<dbReference type="STRING" id="927083.DB32_000208"/>
<accession>A0A0F6SD96</accession>
<dbReference type="EMBL" id="CP011125">
    <property type="protein sequence ID" value="AKF03059.1"/>
    <property type="molecule type" value="Genomic_DNA"/>
</dbReference>